<evidence type="ECO:0000256" key="4">
    <source>
        <dbReference type="SAM" id="MobiDB-lite"/>
    </source>
</evidence>
<dbReference type="STRING" id="590646.G3B9W7"/>
<evidence type="ECO:0000256" key="2">
    <source>
        <dbReference type="PIRSR" id="PIRSR630564-1"/>
    </source>
</evidence>
<evidence type="ECO:0000259" key="5">
    <source>
        <dbReference type="PROSITE" id="PS51339"/>
    </source>
</evidence>
<sequence>MEKLQITTVDNVVLSRRGYCISGTLTLSTYHLVFSFRPSASNELSPSKEIWICYPIIDKMTKSRGSSLHSSRNNQFSVLPNGELKDSQLAESYKNTAIDHYSASNIRIQCKDFTFYSFDFVNEMTCKEVFLKLSALITVPKVQKDIKSFYAFYYKANSMELNLTPKGWDIYDPVSEYRRLDLFKDDGSASFWRITNVNEQYKLCPSYPSVIVVPSSISDNVVKHASKFRSKQRIPAIVYKHRLSPNGNVIVRCSQPLVGINIQNRSIQDEKLIGEIFKSQESERLEKLNIDSEFIDQPQRNLIVDLRPITNAMAQHALGAGTENIDYYRGDRLPIDKENGSSNQEATTRNVDKIFGNIDNIHVIRDSLNKLTNALNDLDQFPVSVGADSEQVSYSALQSSLSKSQWLHRISIILQSVDRITKSIHLNNTNVVIHCSDGWDRTSQVSALSQLCLDPYYRTLHGFMILIEKEWVSFGFKFNTRADHGGCIGAVMPKPVHDSSEFNDDSELPNGSARSVASFLQKAANKAATRIRNTAVAAAEAATNSNSSSTVDLNINNNSSTSEPTPEASDSNGGGSFSGHAYGGSNEKSPVFHQFLDCVYQIYKQHPQQFEFNSRFLKRLFYHYYSCQYGSFVCDSERELKMNHKLHESTVSVWDYFNSRSKEFINPSYERKDEVVFFNYSDVKWWTELYGRSDEEMNGLSNSLDRKFAKINLTK</sequence>
<dbReference type="Proteomes" id="UP000000707">
    <property type="component" value="Unassembled WGS sequence"/>
</dbReference>
<dbReference type="InterPro" id="IPR030564">
    <property type="entry name" value="Myotubularin"/>
</dbReference>
<dbReference type="OrthoDB" id="271628at2759"/>
<dbReference type="GO" id="GO:0005737">
    <property type="term" value="C:cytoplasm"/>
    <property type="evidence" value="ECO:0007669"/>
    <property type="project" value="TreeGrafter"/>
</dbReference>
<protein>
    <recommendedName>
        <fullName evidence="5">Myotubularin phosphatase domain-containing protein</fullName>
    </recommendedName>
</protein>
<dbReference type="AlphaFoldDB" id="G3B9W7"/>
<feature type="domain" description="Myotubularin phosphatase" evidence="5">
    <location>
        <begin position="167"/>
        <end position="690"/>
    </location>
</feature>
<dbReference type="EMBL" id="GL996527">
    <property type="protein sequence ID" value="EGV61343.1"/>
    <property type="molecule type" value="Genomic_DNA"/>
</dbReference>
<dbReference type="PROSITE" id="PS51339">
    <property type="entry name" value="PPASE_MYOTUBULARIN"/>
    <property type="match status" value="1"/>
</dbReference>
<dbReference type="InterPro" id="IPR029021">
    <property type="entry name" value="Prot-tyrosine_phosphatase-like"/>
</dbReference>
<dbReference type="Gene3D" id="2.30.29.30">
    <property type="entry name" value="Pleckstrin-homology domain (PH domain)/Phosphotyrosine-binding domain (PTB)"/>
    <property type="match status" value="1"/>
</dbReference>
<dbReference type="GO" id="GO:0016020">
    <property type="term" value="C:membrane"/>
    <property type="evidence" value="ECO:0007669"/>
    <property type="project" value="TreeGrafter"/>
</dbReference>
<accession>G3B9W7</accession>
<dbReference type="SUPFAM" id="SSF52799">
    <property type="entry name" value="(Phosphotyrosine protein) phosphatases II"/>
    <property type="match status" value="1"/>
</dbReference>
<feature type="region of interest" description="Disordered" evidence="4">
    <location>
        <begin position="547"/>
        <end position="580"/>
    </location>
</feature>
<dbReference type="PANTHER" id="PTHR10807">
    <property type="entry name" value="MYOTUBULARIN-RELATED"/>
    <property type="match status" value="1"/>
</dbReference>
<dbReference type="SUPFAM" id="SSF50729">
    <property type="entry name" value="PH domain-like"/>
    <property type="match status" value="1"/>
</dbReference>
<feature type="binding site" evidence="3">
    <location>
        <begin position="360"/>
        <end position="361"/>
    </location>
    <ligand>
        <name>substrate</name>
    </ligand>
</feature>
<dbReference type="PROSITE" id="PS00383">
    <property type="entry name" value="TYR_PHOSPHATASE_1"/>
    <property type="match status" value="1"/>
</dbReference>
<proteinExistence type="inferred from homology"/>
<dbReference type="HOGENOM" id="CLU_001839_5_1_1"/>
<dbReference type="Pfam" id="PF06602">
    <property type="entry name" value="Myotub-related"/>
    <property type="match status" value="1"/>
</dbReference>
<dbReference type="InterPro" id="IPR010569">
    <property type="entry name" value="Myotubularin-like_Pase_dom"/>
</dbReference>
<evidence type="ECO:0000313" key="7">
    <source>
        <dbReference type="Proteomes" id="UP000000707"/>
    </source>
</evidence>
<dbReference type="eggNOG" id="KOG1089">
    <property type="taxonomic scope" value="Eukaryota"/>
</dbReference>
<evidence type="ECO:0000256" key="1">
    <source>
        <dbReference type="ARBA" id="ARBA00007471"/>
    </source>
</evidence>
<dbReference type="GO" id="GO:0046856">
    <property type="term" value="P:phosphatidylinositol dephosphorylation"/>
    <property type="evidence" value="ECO:0007669"/>
    <property type="project" value="TreeGrafter"/>
</dbReference>
<evidence type="ECO:0000256" key="3">
    <source>
        <dbReference type="PIRSR" id="PIRSR630564-2"/>
    </source>
</evidence>
<feature type="active site" description="Phosphocysteine intermediate" evidence="2">
    <location>
        <position position="435"/>
    </location>
</feature>
<gene>
    <name evidence="6" type="ORF">CANTEDRAFT_123868</name>
</gene>
<organism evidence="7">
    <name type="scientific">Candida tenuis (strain ATCC 10573 / BCRC 21748 / CBS 615 / JCM 9827 / NBRC 10315 / NRRL Y-1498 / VKM Y-70)</name>
    <name type="common">Yeast</name>
    <name type="synonym">Yamadazyma tenuis</name>
    <dbReference type="NCBI Taxonomy" id="590646"/>
    <lineage>
        <taxon>Eukaryota</taxon>
        <taxon>Fungi</taxon>
        <taxon>Dikarya</taxon>
        <taxon>Ascomycota</taxon>
        <taxon>Saccharomycotina</taxon>
        <taxon>Pichiomycetes</taxon>
        <taxon>Debaryomycetaceae</taxon>
        <taxon>Yamadazyma</taxon>
    </lineage>
</organism>
<evidence type="ECO:0000313" key="6">
    <source>
        <dbReference type="EMBL" id="EGV61343.1"/>
    </source>
</evidence>
<name>G3B9W7_CANTC</name>
<comment type="similarity">
    <text evidence="1">Belongs to the protein-tyrosine phosphatase family. Non-receptor class myotubularin subfamily.</text>
</comment>
<dbReference type="GO" id="GO:0004438">
    <property type="term" value="F:phosphatidylinositol-3-phosphate phosphatase activity"/>
    <property type="evidence" value="ECO:0007669"/>
    <property type="project" value="TreeGrafter"/>
</dbReference>
<reference evidence="6 7" key="1">
    <citation type="journal article" date="2011" name="Proc. Natl. Acad. Sci. U.S.A.">
        <title>Comparative genomics of xylose-fermenting fungi for enhanced biofuel production.</title>
        <authorList>
            <person name="Wohlbach D.J."/>
            <person name="Kuo A."/>
            <person name="Sato T.K."/>
            <person name="Potts K.M."/>
            <person name="Salamov A.A."/>
            <person name="LaButti K.M."/>
            <person name="Sun H."/>
            <person name="Clum A."/>
            <person name="Pangilinan J.L."/>
            <person name="Lindquist E.A."/>
            <person name="Lucas S."/>
            <person name="Lapidus A."/>
            <person name="Jin M."/>
            <person name="Gunawan C."/>
            <person name="Balan V."/>
            <person name="Dale B.E."/>
            <person name="Jeffries T.W."/>
            <person name="Zinkel R."/>
            <person name="Barry K.W."/>
            <person name="Grigoriev I.V."/>
            <person name="Gasch A.P."/>
        </authorList>
    </citation>
    <scope>NUCLEOTIDE SEQUENCE [LARGE SCALE GENOMIC DNA]</scope>
    <source>
        <strain evidence="7">ATCC 10573 / BCRC 21748 / CBS 615 / JCM 9827 / NBRC 10315 / NRRL Y-1498 / VKM Y-70</strain>
    </source>
</reference>
<feature type="binding site" evidence="3">
    <location>
        <begin position="435"/>
        <end position="441"/>
    </location>
    <ligand>
        <name>substrate</name>
    </ligand>
</feature>
<feature type="compositionally biased region" description="Polar residues" evidence="4">
    <location>
        <begin position="552"/>
        <end position="571"/>
    </location>
</feature>
<dbReference type="InterPro" id="IPR016130">
    <property type="entry name" value="Tyr_Pase_AS"/>
</dbReference>
<keyword evidence="7" id="KW-1185">Reference proteome</keyword>
<dbReference type="PANTHER" id="PTHR10807:SF128">
    <property type="entry name" value="PHOSPHATIDYLINOSITOL-3,5-BISPHOSPHATE 3-PHOSPHATASE"/>
    <property type="match status" value="1"/>
</dbReference>
<dbReference type="InterPro" id="IPR011993">
    <property type="entry name" value="PH-like_dom_sf"/>
</dbReference>